<evidence type="ECO:0000256" key="1">
    <source>
        <dbReference type="SAM" id="MobiDB-lite"/>
    </source>
</evidence>
<dbReference type="SUPFAM" id="SSF53474">
    <property type="entry name" value="alpha/beta-Hydrolases"/>
    <property type="match status" value="1"/>
</dbReference>
<protein>
    <submittedName>
        <fullName evidence="2">Uncharacterized protein</fullName>
    </submittedName>
</protein>
<evidence type="ECO:0000313" key="3">
    <source>
        <dbReference type="Proteomes" id="UP000076874"/>
    </source>
</evidence>
<dbReference type="STRING" id="1081102.A0A167X881"/>
<sequence>MTSLAYREIRYGAESELQTVGVWELPAAERVAAANSDRYWFVYIHGGAWRDPRCLTETAVPAIDRLLAGTSPSSRSAYMGRDRLAGFASIGYRLSPHPQFPQDPATTPPTELRVARHPDHVRDVWAGLAALANDGRSTAEQLTTSPPPPEEQHDLVAPGSPADYIAHDRYIVYGHSCGAFLAFQLWMGAQAVEPADFSVPVTVSPPPPPPTIPRCIVGLEGIYDLRGFVARGGSPAHGGGPGTGFAEALRVIVEGAFGADRAAWDAASPGRFDWGRMGDDDGGSSSSSRSTRVEGETTDDKGKAHIPRPPPRLAVLAYSTEDELVDDGEIDTMEQALKQGLAHRAAFSALSSGGEPSEPYHYFALRDLRGRHDEVHEDGREVARVLSETVWRLDRLGFNTPPDQTTKG</sequence>
<evidence type="ECO:0000313" key="2">
    <source>
        <dbReference type="EMBL" id="OAA64648.1"/>
    </source>
</evidence>
<dbReference type="Gene3D" id="3.40.50.1820">
    <property type="entry name" value="alpha/beta hydrolase"/>
    <property type="match status" value="1"/>
</dbReference>
<organism evidence="2 3">
    <name type="scientific">Niveomyces insectorum RCEF 264</name>
    <dbReference type="NCBI Taxonomy" id="1081102"/>
    <lineage>
        <taxon>Eukaryota</taxon>
        <taxon>Fungi</taxon>
        <taxon>Dikarya</taxon>
        <taxon>Ascomycota</taxon>
        <taxon>Pezizomycotina</taxon>
        <taxon>Sordariomycetes</taxon>
        <taxon>Hypocreomycetidae</taxon>
        <taxon>Hypocreales</taxon>
        <taxon>Cordycipitaceae</taxon>
        <taxon>Niveomyces</taxon>
    </lineage>
</organism>
<proteinExistence type="predicted"/>
<accession>A0A167X881</accession>
<dbReference type="OrthoDB" id="420264at2759"/>
<feature type="compositionally biased region" description="Basic and acidic residues" evidence="1">
    <location>
        <begin position="291"/>
        <end position="303"/>
    </location>
</feature>
<dbReference type="InterPro" id="IPR029058">
    <property type="entry name" value="AB_hydrolase_fold"/>
</dbReference>
<dbReference type="EMBL" id="AZHD01000004">
    <property type="protein sequence ID" value="OAA64648.1"/>
    <property type="molecule type" value="Genomic_DNA"/>
</dbReference>
<dbReference type="AlphaFoldDB" id="A0A167X881"/>
<feature type="region of interest" description="Disordered" evidence="1">
    <location>
        <begin position="136"/>
        <end position="155"/>
    </location>
</feature>
<comment type="caution">
    <text evidence="2">The sequence shown here is derived from an EMBL/GenBank/DDBJ whole genome shotgun (WGS) entry which is preliminary data.</text>
</comment>
<name>A0A167X881_9HYPO</name>
<gene>
    <name evidence="2" type="ORF">SPI_03295</name>
</gene>
<keyword evidence="3" id="KW-1185">Reference proteome</keyword>
<feature type="region of interest" description="Disordered" evidence="1">
    <location>
        <begin position="270"/>
        <end position="310"/>
    </location>
</feature>
<reference evidence="2 3" key="1">
    <citation type="journal article" date="2016" name="Genome Biol. Evol.">
        <title>Divergent and convergent evolution of fungal pathogenicity.</title>
        <authorList>
            <person name="Shang Y."/>
            <person name="Xiao G."/>
            <person name="Zheng P."/>
            <person name="Cen K."/>
            <person name="Zhan S."/>
            <person name="Wang C."/>
        </authorList>
    </citation>
    <scope>NUCLEOTIDE SEQUENCE [LARGE SCALE GENOMIC DNA]</scope>
    <source>
        <strain evidence="2 3">RCEF 264</strain>
    </source>
</reference>
<dbReference type="Proteomes" id="UP000076874">
    <property type="component" value="Unassembled WGS sequence"/>
</dbReference>